<evidence type="ECO:0000256" key="3">
    <source>
        <dbReference type="ARBA" id="ARBA00022705"/>
    </source>
</evidence>
<dbReference type="Pfam" id="PF00476">
    <property type="entry name" value="DNA_pol_A"/>
    <property type="match status" value="1"/>
</dbReference>
<feature type="domain" description="DNA-directed DNA polymerase family A palm" evidence="6">
    <location>
        <begin position="400"/>
        <end position="626"/>
    </location>
</feature>
<dbReference type="InterPro" id="IPR012337">
    <property type="entry name" value="RNaseH-like_sf"/>
</dbReference>
<reference evidence="7 8" key="1">
    <citation type="submission" date="2020-01" db="EMBL/GenBank/DDBJ databases">
        <title>Ponticoccus aerotolerans gen. nov., sp. nov., an anaerobic bacterium and proposal of Ponticoccusceae fam. nov., Ponticoccusles ord. nov. and Ponticoccuse classis nov. in the phylum Kiritimatiellaeota.</title>
        <authorList>
            <person name="Zhou L.Y."/>
            <person name="Du Z.J."/>
        </authorList>
    </citation>
    <scope>NUCLEOTIDE SEQUENCE [LARGE SCALE GENOMIC DNA]</scope>
    <source>
        <strain evidence="7 8">S-5007</strain>
    </source>
</reference>
<name>A0A6P1M644_9BACT</name>
<protein>
    <recommendedName>
        <fullName evidence="2">DNA-directed DNA polymerase</fullName>
        <ecNumber evidence="2">2.7.7.7</ecNumber>
    </recommendedName>
</protein>
<dbReference type="KEGG" id="taer:GT409_03060"/>
<dbReference type="EC" id="2.7.7.7" evidence="2"/>
<evidence type="ECO:0000259" key="6">
    <source>
        <dbReference type="SMART" id="SM00482"/>
    </source>
</evidence>
<dbReference type="Proteomes" id="UP000464954">
    <property type="component" value="Chromosome"/>
</dbReference>
<dbReference type="InterPro" id="IPR002298">
    <property type="entry name" value="DNA_polymerase_A"/>
</dbReference>
<evidence type="ECO:0000256" key="2">
    <source>
        <dbReference type="ARBA" id="ARBA00012417"/>
    </source>
</evidence>
<dbReference type="Gene3D" id="3.30.70.370">
    <property type="match status" value="1"/>
</dbReference>
<evidence type="ECO:0000256" key="5">
    <source>
        <dbReference type="SAM" id="MobiDB-lite"/>
    </source>
</evidence>
<organism evidence="7 8">
    <name type="scientific">Tichowtungia aerotolerans</name>
    <dbReference type="NCBI Taxonomy" id="2697043"/>
    <lineage>
        <taxon>Bacteria</taxon>
        <taxon>Pseudomonadati</taxon>
        <taxon>Kiritimatiellota</taxon>
        <taxon>Tichowtungiia</taxon>
        <taxon>Tichowtungiales</taxon>
        <taxon>Tichowtungiaceae</taxon>
        <taxon>Tichowtungia</taxon>
    </lineage>
</organism>
<dbReference type="InterPro" id="IPR001098">
    <property type="entry name" value="DNA-dir_DNA_pol_A_palm_dom"/>
</dbReference>
<dbReference type="InterPro" id="IPR043502">
    <property type="entry name" value="DNA/RNA_pol_sf"/>
</dbReference>
<dbReference type="PANTHER" id="PTHR10133:SF27">
    <property type="entry name" value="DNA POLYMERASE NU"/>
    <property type="match status" value="1"/>
</dbReference>
<evidence type="ECO:0000313" key="7">
    <source>
        <dbReference type="EMBL" id="QHI68473.1"/>
    </source>
</evidence>
<gene>
    <name evidence="7" type="ORF">GT409_03060</name>
</gene>
<accession>A0A6P1M644</accession>
<comment type="catalytic activity">
    <reaction evidence="4">
        <text>DNA(n) + a 2'-deoxyribonucleoside 5'-triphosphate = DNA(n+1) + diphosphate</text>
        <dbReference type="Rhea" id="RHEA:22508"/>
        <dbReference type="Rhea" id="RHEA-COMP:17339"/>
        <dbReference type="Rhea" id="RHEA-COMP:17340"/>
        <dbReference type="ChEBI" id="CHEBI:33019"/>
        <dbReference type="ChEBI" id="CHEBI:61560"/>
        <dbReference type="ChEBI" id="CHEBI:173112"/>
        <dbReference type="EC" id="2.7.7.7"/>
    </reaction>
</comment>
<dbReference type="GO" id="GO:0003677">
    <property type="term" value="F:DNA binding"/>
    <property type="evidence" value="ECO:0007669"/>
    <property type="project" value="InterPro"/>
</dbReference>
<dbReference type="Gene3D" id="3.30.420.10">
    <property type="entry name" value="Ribonuclease H-like superfamily/Ribonuclease H"/>
    <property type="match status" value="1"/>
</dbReference>
<comment type="similarity">
    <text evidence="1">Belongs to the DNA polymerase type-A family.</text>
</comment>
<sequence length="662" mass="74667">MNQITNNQSQITVPATLAVDFETYYDKDYSLKKMDAWSYVHHPKFDAYLMSVYGVVDGRDGSPSRPPSDTCHPTPDTPAPGTLFRWVGHPKDFQSWEKLNGALLLAHNAAFDSLVFKRLQEQKIIPPLQPAGWRCTASMAVYLQAPRNLKGACKQLLGIEVDKTQRSNACGQTTGDLFEDNAMLDYALEDARLCYLLWEKYNHLWPEEEQELSTLTFEWGQAGITVDFQTLEKSIQTLEKQRFDAVQLLPWVEDFTEDTPLSRRQLALECRKANIPAPASLAMDSPLCEQWENKYGAEYPWVNAMRIFRRTNMLLSRFYTIRNRIKVAQASRLQPADTPNVGQASSLSIPAEQPAPSPKAQSLKPMVFPYSLKYFGAVPGRWSGDAGFNVQNMPRGEMFGANLRKCFQPSDGCVFVIADLSQIEPRILAWLIDDHDFLSLVRNGVDIYEAHARATMGYSDPEPLKEKDPAMRSLAKARVLGLGYGCGPKKFVTVAKNLGGIELSFADAKQTVADFRSKNPKISRLWKRLDRDFKRSAGGDYAIELPSGRHLQYFDVRKTPRGYFAAKTVRGGRDRSLYGGLLCENLVQATARDLFAQHLLQIHRSDIGRIVFHVHDEVIVEVPKAQAEEAKQQILEIMRTTPDWLSGCPVDAEAGIFTHYTK</sequence>
<dbReference type="RefSeq" id="WP_160626829.1">
    <property type="nucleotide sequence ID" value="NZ_CP047593.1"/>
</dbReference>
<dbReference type="AlphaFoldDB" id="A0A6P1M644"/>
<keyword evidence="3" id="KW-0235">DNA replication</keyword>
<evidence type="ECO:0000256" key="1">
    <source>
        <dbReference type="ARBA" id="ARBA00007705"/>
    </source>
</evidence>
<feature type="region of interest" description="Disordered" evidence="5">
    <location>
        <begin position="59"/>
        <end position="79"/>
    </location>
</feature>
<feature type="region of interest" description="Disordered" evidence="5">
    <location>
        <begin position="332"/>
        <end position="360"/>
    </location>
</feature>
<evidence type="ECO:0000313" key="8">
    <source>
        <dbReference type="Proteomes" id="UP000464954"/>
    </source>
</evidence>
<dbReference type="SMART" id="SM00482">
    <property type="entry name" value="POLAc"/>
    <property type="match status" value="1"/>
</dbReference>
<dbReference type="EMBL" id="CP047593">
    <property type="protein sequence ID" value="QHI68473.1"/>
    <property type="molecule type" value="Genomic_DNA"/>
</dbReference>
<dbReference type="Gene3D" id="1.10.150.20">
    <property type="entry name" value="5' to 3' exonuclease, C-terminal subdomain"/>
    <property type="match status" value="1"/>
</dbReference>
<dbReference type="SUPFAM" id="SSF53098">
    <property type="entry name" value="Ribonuclease H-like"/>
    <property type="match status" value="1"/>
</dbReference>
<dbReference type="GO" id="GO:0006261">
    <property type="term" value="P:DNA-templated DNA replication"/>
    <property type="evidence" value="ECO:0007669"/>
    <property type="project" value="InterPro"/>
</dbReference>
<dbReference type="GO" id="GO:0006302">
    <property type="term" value="P:double-strand break repair"/>
    <property type="evidence" value="ECO:0007669"/>
    <property type="project" value="TreeGrafter"/>
</dbReference>
<dbReference type="GO" id="GO:0003887">
    <property type="term" value="F:DNA-directed DNA polymerase activity"/>
    <property type="evidence" value="ECO:0007669"/>
    <property type="project" value="UniProtKB-EC"/>
</dbReference>
<proteinExistence type="inferred from homology"/>
<dbReference type="PANTHER" id="PTHR10133">
    <property type="entry name" value="DNA POLYMERASE I"/>
    <property type="match status" value="1"/>
</dbReference>
<dbReference type="PRINTS" id="PR00868">
    <property type="entry name" value="DNAPOLI"/>
</dbReference>
<keyword evidence="8" id="KW-1185">Reference proteome</keyword>
<evidence type="ECO:0000256" key="4">
    <source>
        <dbReference type="ARBA" id="ARBA00049244"/>
    </source>
</evidence>
<dbReference type="SUPFAM" id="SSF56672">
    <property type="entry name" value="DNA/RNA polymerases"/>
    <property type="match status" value="1"/>
</dbReference>
<dbReference type="InterPro" id="IPR036397">
    <property type="entry name" value="RNaseH_sf"/>
</dbReference>